<organism evidence="1 2">
    <name type="scientific">Mesoterricola sediminis</name>
    <dbReference type="NCBI Taxonomy" id="2927980"/>
    <lineage>
        <taxon>Bacteria</taxon>
        <taxon>Pseudomonadati</taxon>
        <taxon>Acidobacteriota</taxon>
        <taxon>Holophagae</taxon>
        <taxon>Holophagales</taxon>
        <taxon>Holophagaceae</taxon>
        <taxon>Mesoterricola</taxon>
    </lineage>
</organism>
<dbReference type="RefSeq" id="WP_243333575.1">
    <property type="nucleotide sequence ID" value="NZ_AP027081.1"/>
</dbReference>
<evidence type="ECO:0000313" key="1">
    <source>
        <dbReference type="EMBL" id="BDU78824.1"/>
    </source>
</evidence>
<reference evidence="1" key="1">
    <citation type="journal article" date="2023" name="Int. J. Syst. Evol. Microbiol.">
        <title>Mesoterricola silvestris gen. nov., sp. nov., Mesoterricola sediminis sp. nov., Geothrix oryzae sp. nov., Geothrix edaphica sp. nov., Geothrix rubra sp. nov., and Geothrix limicola sp. nov., six novel members of Acidobacteriota isolated from soils.</title>
        <authorList>
            <person name="Itoh H."/>
            <person name="Sugisawa Y."/>
            <person name="Mise K."/>
            <person name="Xu Z."/>
            <person name="Kuniyasu M."/>
            <person name="Ushijima N."/>
            <person name="Kawano K."/>
            <person name="Kobayashi E."/>
            <person name="Shiratori Y."/>
            <person name="Masuda Y."/>
            <person name="Senoo K."/>
        </authorList>
    </citation>
    <scope>NUCLEOTIDE SEQUENCE</scope>
    <source>
        <strain evidence="1">W786</strain>
    </source>
</reference>
<proteinExistence type="predicted"/>
<dbReference type="KEGG" id="msea:METESE_37820"/>
<protein>
    <submittedName>
        <fullName evidence="1">Uncharacterized protein</fullName>
    </submittedName>
</protein>
<dbReference type="AlphaFoldDB" id="A0AA48GYX2"/>
<evidence type="ECO:0000313" key="2">
    <source>
        <dbReference type="Proteomes" id="UP001228113"/>
    </source>
</evidence>
<gene>
    <name evidence="1" type="ORF">METESE_37820</name>
</gene>
<accession>A0AA48GYX2</accession>
<dbReference type="EMBL" id="AP027081">
    <property type="protein sequence ID" value="BDU78824.1"/>
    <property type="molecule type" value="Genomic_DNA"/>
</dbReference>
<sequence length="98" mass="10696">MSDLTVAASLDDLERLLGEVMDDPDPVAVETWHTAFKAALAGAERGPQWPGIAARARELGQRLETRTSQLRALRGAIREELLAQEKGGRALRGYKPTT</sequence>
<dbReference type="Proteomes" id="UP001228113">
    <property type="component" value="Chromosome"/>
</dbReference>
<keyword evidence="2" id="KW-1185">Reference proteome</keyword>
<name>A0AA48GYX2_9BACT</name>